<dbReference type="PANTHER" id="PTHR39164:SF1">
    <property type="entry name" value="PROTEIN CCDC"/>
    <property type="match status" value="1"/>
</dbReference>
<feature type="transmembrane region" description="Helical" evidence="1">
    <location>
        <begin position="105"/>
        <end position="130"/>
    </location>
</feature>
<feature type="transmembrane region" description="Helical" evidence="1">
    <location>
        <begin position="142"/>
        <end position="162"/>
    </location>
</feature>
<name>A0A075R945_BRELA</name>
<gene>
    <name evidence="2" type="ORF">BRLA_c034360</name>
</gene>
<dbReference type="PANTHER" id="PTHR39164">
    <property type="entry name" value="PROTEIN CCDC"/>
    <property type="match status" value="1"/>
</dbReference>
<dbReference type="EMBL" id="CP007806">
    <property type="protein sequence ID" value="AIG27748.1"/>
    <property type="molecule type" value="Genomic_DNA"/>
</dbReference>
<dbReference type="Proteomes" id="UP000005850">
    <property type="component" value="Chromosome"/>
</dbReference>
<dbReference type="InterPro" id="IPR058247">
    <property type="entry name" value="DUF1453"/>
</dbReference>
<dbReference type="InterPro" id="IPR031306">
    <property type="entry name" value="CcdC"/>
</dbReference>
<dbReference type="HOGENOM" id="CLU_112887_0_0_9"/>
<keyword evidence="3" id="KW-1185">Reference proteome</keyword>
<reference evidence="2 3" key="1">
    <citation type="journal article" date="2011" name="J. Bacteriol.">
        <title>Genome sequence of Brevibacillus laterosporus LMG 15441, a pathogen of invertebrates.</title>
        <authorList>
            <person name="Djukic M."/>
            <person name="Poehlein A."/>
            <person name="Thurmer A."/>
            <person name="Daniel R."/>
        </authorList>
    </citation>
    <scope>NUCLEOTIDE SEQUENCE [LARGE SCALE GENOMIC DNA]</scope>
    <source>
        <strain evidence="2 3">LMG 15441</strain>
    </source>
</reference>
<evidence type="ECO:0000313" key="2">
    <source>
        <dbReference type="EMBL" id="AIG27748.1"/>
    </source>
</evidence>
<feature type="transmembrane region" description="Helical" evidence="1">
    <location>
        <begin position="74"/>
        <end position="93"/>
    </location>
</feature>
<dbReference type="AlphaFoldDB" id="A0A075R945"/>
<keyword evidence="1" id="KW-0472">Membrane</keyword>
<dbReference type="Pfam" id="PF07301">
    <property type="entry name" value="DUF1453"/>
    <property type="match status" value="1"/>
</dbReference>
<keyword evidence="1" id="KW-1133">Transmembrane helix</keyword>
<dbReference type="eggNOG" id="COG4846">
    <property type="taxonomic scope" value="Bacteria"/>
</dbReference>
<protein>
    <submittedName>
        <fullName evidence="2">Membrane protein</fullName>
    </submittedName>
</protein>
<dbReference type="STRING" id="1042163.BRLA_c034360"/>
<proteinExistence type="predicted"/>
<organism evidence="2 3">
    <name type="scientific">Brevibacillus laterosporus LMG 15441</name>
    <dbReference type="NCBI Taxonomy" id="1042163"/>
    <lineage>
        <taxon>Bacteria</taxon>
        <taxon>Bacillati</taxon>
        <taxon>Bacillota</taxon>
        <taxon>Bacilli</taxon>
        <taxon>Bacillales</taxon>
        <taxon>Paenibacillaceae</taxon>
        <taxon>Brevibacillus</taxon>
    </lineage>
</organism>
<accession>A0A075R945</accession>
<evidence type="ECO:0000313" key="3">
    <source>
        <dbReference type="Proteomes" id="UP000005850"/>
    </source>
</evidence>
<feature type="transmembrane region" description="Helical" evidence="1">
    <location>
        <begin position="20"/>
        <end position="39"/>
    </location>
</feature>
<sequence>MNREGSRTKTMNTILGISPTVVSILIGLFMATTVILVRLRSAKKPISTRKIIIPPVAMSTGFAMFHYPGVPTPISYDFIAFFIGCLFSIPLILSSRFEQVGNHVFLRRSNAFIVILFVLLVIRLGIKIWVGDTFTPMQTAGLFFVLAYGMILPWRVAMLYMYKRLIK</sequence>
<dbReference type="PIRSF" id="PIRSF021441">
    <property type="entry name" value="DUF1453"/>
    <property type="match status" value="1"/>
</dbReference>
<feature type="transmembrane region" description="Helical" evidence="1">
    <location>
        <begin position="51"/>
        <end position="68"/>
    </location>
</feature>
<evidence type="ECO:0000256" key="1">
    <source>
        <dbReference type="SAM" id="Phobius"/>
    </source>
</evidence>
<keyword evidence="1" id="KW-0812">Transmembrane</keyword>
<dbReference type="KEGG" id="blr:BRLA_c034360"/>